<name>A0A1X0PBK3_9TRYP</name>
<dbReference type="OrthoDB" id="240153at2759"/>
<evidence type="ECO:0000313" key="2">
    <source>
        <dbReference type="Proteomes" id="UP000192257"/>
    </source>
</evidence>
<reference evidence="1 2" key="1">
    <citation type="submission" date="2017-03" db="EMBL/GenBank/DDBJ databases">
        <title>An alternative strategy for trypanosome survival in the mammalian bloodstream revealed through genome and transcriptome analysis of the ubiquitous bovine parasite Trypanosoma (Megatrypanum) theileri.</title>
        <authorList>
            <person name="Kelly S."/>
            <person name="Ivens A."/>
            <person name="Mott A."/>
            <person name="O'Neill E."/>
            <person name="Emms D."/>
            <person name="Macleod O."/>
            <person name="Voorheis P."/>
            <person name="Matthews J."/>
            <person name="Matthews K."/>
            <person name="Carrington M."/>
        </authorList>
    </citation>
    <scope>NUCLEOTIDE SEQUENCE [LARGE SCALE GENOMIC DNA]</scope>
    <source>
        <strain evidence="1">Edinburgh</strain>
    </source>
</reference>
<proteinExistence type="predicted"/>
<accession>A0A1X0PBK3</accession>
<gene>
    <name evidence="1" type="ORF">TM35_000017270</name>
</gene>
<protein>
    <submittedName>
        <fullName evidence="1">Uncharacterized protein</fullName>
    </submittedName>
</protein>
<organism evidence="1 2">
    <name type="scientific">Trypanosoma theileri</name>
    <dbReference type="NCBI Taxonomy" id="67003"/>
    <lineage>
        <taxon>Eukaryota</taxon>
        <taxon>Discoba</taxon>
        <taxon>Euglenozoa</taxon>
        <taxon>Kinetoplastea</taxon>
        <taxon>Metakinetoplastina</taxon>
        <taxon>Trypanosomatida</taxon>
        <taxon>Trypanosomatidae</taxon>
        <taxon>Trypanosoma</taxon>
    </lineage>
</organism>
<dbReference type="EMBL" id="NBCO01000001">
    <property type="protein sequence ID" value="ORC93850.1"/>
    <property type="molecule type" value="Genomic_DNA"/>
</dbReference>
<evidence type="ECO:0000313" key="1">
    <source>
        <dbReference type="EMBL" id="ORC93850.1"/>
    </source>
</evidence>
<sequence length="410" mass="48093">MAIIAEKIAAIEKLLLENRKIQDHVNSMICNIEFRLVVINTLFLSLRTRRRKRNETNETESLGTNIDTWFRFTCGSRVYAPPLCVHPSYHCHALAPRFRWNQRAIRSLKRQVERMELGANTKRDLTLWQVVADAVNYDSKATLCVDGFQCYLHYQQLVKASASFFSPEEDQYIAEYNPGSKPWTQLVTDILHIFGCSRTAFQVAQRYRKLKREKYEYTIIPDKDDTWLRICTEISNNIVPETEVLVQYSIKMNIGRKIPWVTEESICKAISHRRVLMDDTKETLMQRNIYAVLLSDQNYASSGEVRLIFLRLLQCDPLDMVDALSRARWRFSQVSLEQAAQRLASSLQDVRERILARVLRWYETVYTSDFFKVSLDIFGQRDGALACFIISRDYERQRRRATPYTRLNLL</sequence>
<dbReference type="VEuPathDB" id="TriTrypDB:TM35_000017270"/>
<keyword evidence="2" id="KW-1185">Reference proteome</keyword>
<dbReference type="RefSeq" id="XP_028887916.1">
    <property type="nucleotide sequence ID" value="XM_029021408.1"/>
</dbReference>
<dbReference type="GeneID" id="39981188"/>
<dbReference type="Proteomes" id="UP000192257">
    <property type="component" value="Unassembled WGS sequence"/>
</dbReference>
<comment type="caution">
    <text evidence="1">The sequence shown here is derived from an EMBL/GenBank/DDBJ whole genome shotgun (WGS) entry which is preliminary data.</text>
</comment>
<dbReference type="AlphaFoldDB" id="A0A1X0PBK3"/>